<evidence type="ECO:0000313" key="2">
    <source>
        <dbReference type="Proteomes" id="UP001324427"/>
    </source>
</evidence>
<organism evidence="1 2">
    <name type="scientific">Oleoguttula mirabilis</name>
    <dbReference type="NCBI Taxonomy" id="1507867"/>
    <lineage>
        <taxon>Eukaryota</taxon>
        <taxon>Fungi</taxon>
        <taxon>Dikarya</taxon>
        <taxon>Ascomycota</taxon>
        <taxon>Pezizomycotina</taxon>
        <taxon>Dothideomycetes</taxon>
        <taxon>Dothideomycetidae</taxon>
        <taxon>Mycosphaerellales</taxon>
        <taxon>Teratosphaeriaceae</taxon>
        <taxon>Oleoguttula</taxon>
    </lineage>
</organism>
<reference evidence="1 2" key="1">
    <citation type="submission" date="2021-11" db="EMBL/GenBank/DDBJ databases">
        <title>Black yeast isolated from Biological Soil Crust.</title>
        <authorList>
            <person name="Kurbessoian T."/>
        </authorList>
    </citation>
    <scope>NUCLEOTIDE SEQUENCE [LARGE SCALE GENOMIC DNA]</scope>
    <source>
        <strain evidence="1 2">CCFEE 5522</strain>
    </source>
</reference>
<sequence length="303" mass="34715">MNTPRLPKYVTALATARERIKQGDKQLSYLGCLDPILHDDMKHHRKCVMHGDRLACLRELRRNDRERQMLQQFLDQDLPEEVVMLVMAELVTSLVPMKFHLKKQEILNSTLRAILGDSQPAQSLYPRLKQALLETVELRLDVAFRHTDGSIHAQLHDELGPNATHIRSFLLVLEVRTDQQYAHALRRATAGMPSLTTQLAGLHTFTLQLELDCDHNEPDLAGTLAKPCYTGYSTRTTYDAIIERLIYAVQMARPGRMQVFGVKYREDRLPQPEPEERFTEVDDRTPTEILEAVVESFDSESSD</sequence>
<accession>A0AAV9JF68</accession>
<dbReference type="EMBL" id="JAVFHQ010000029">
    <property type="protein sequence ID" value="KAK4543850.1"/>
    <property type="molecule type" value="Genomic_DNA"/>
</dbReference>
<comment type="caution">
    <text evidence="1">The sequence shown here is derived from an EMBL/GenBank/DDBJ whole genome shotgun (WGS) entry which is preliminary data.</text>
</comment>
<dbReference type="Proteomes" id="UP001324427">
    <property type="component" value="Unassembled WGS sequence"/>
</dbReference>
<name>A0AAV9JF68_9PEZI</name>
<keyword evidence="2" id="KW-1185">Reference proteome</keyword>
<evidence type="ECO:0000313" key="1">
    <source>
        <dbReference type="EMBL" id="KAK4543850.1"/>
    </source>
</evidence>
<protein>
    <submittedName>
        <fullName evidence="1">Uncharacterized protein</fullName>
    </submittedName>
</protein>
<proteinExistence type="predicted"/>
<gene>
    <name evidence="1" type="ORF">LTR36_004883</name>
</gene>
<dbReference type="AlphaFoldDB" id="A0AAV9JF68"/>